<dbReference type="GO" id="GO:0050661">
    <property type="term" value="F:NADP binding"/>
    <property type="evidence" value="ECO:0007669"/>
    <property type="project" value="UniProtKB-UniRule"/>
</dbReference>
<evidence type="ECO:0000256" key="12">
    <source>
        <dbReference type="ARBA" id="ARBA00023063"/>
    </source>
</evidence>
<keyword evidence="11 15" id="KW-0411">Iron-sulfur</keyword>
<reference evidence="21 22" key="1">
    <citation type="journal article" date="2020" name="G3 (Bethesda)">
        <title>Whole Genome Sequencing and Comparative Genomics of Two Nematicidal Bacillus Strains Reveals a Wide Range of Possible Virulence Factors.</title>
        <authorList>
            <person name="Susic N."/>
            <person name="Janezic S."/>
            <person name="Rupnik M."/>
            <person name="Geric Stare B."/>
        </authorList>
    </citation>
    <scope>NUCLEOTIDE SEQUENCE [LARGE SCALE GENOMIC DNA]</scope>
    <source>
        <strain evidence="21 22">I-1582</strain>
    </source>
</reference>
<keyword evidence="12 14" id="KW-0534">Nitrate assimilation</keyword>
<accession>A0A800MVF4</accession>
<dbReference type="InterPro" id="IPR036136">
    <property type="entry name" value="Nit/Sulf_reduc_fer-like_dom_sf"/>
</dbReference>
<dbReference type="FunFam" id="1.10.10.1100:FF:000002">
    <property type="entry name" value="Nitrite reductase large subunit"/>
    <property type="match status" value="1"/>
</dbReference>
<dbReference type="PANTHER" id="PTHR43809">
    <property type="entry name" value="NITRITE REDUCTASE (NADH) LARGE SUBUNIT"/>
    <property type="match status" value="1"/>
</dbReference>
<dbReference type="InterPro" id="IPR006067">
    <property type="entry name" value="NO2/SO3_Rdtase_4Fe4S_dom"/>
</dbReference>
<comment type="caution">
    <text evidence="21">The sequence shown here is derived from an EMBL/GenBank/DDBJ whole genome shotgun (WGS) entry which is preliminary data.</text>
</comment>
<dbReference type="Gene3D" id="3.30.390.30">
    <property type="match status" value="1"/>
</dbReference>
<dbReference type="Pfam" id="PF04324">
    <property type="entry name" value="Fer2_BFD"/>
    <property type="match status" value="2"/>
</dbReference>
<feature type="domain" description="Nitrite/Sulfite reductase ferredoxin-like" evidence="17">
    <location>
        <begin position="552"/>
        <end position="614"/>
    </location>
</feature>
<dbReference type="InterPro" id="IPR036188">
    <property type="entry name" value="FAD/NAD-bd_sf"/>
</dbReference>
<dbReference type="Proteomes" id="UP000465778">
    <property type="component" value="Unassembled WGS sequence"/>
</dbReference>
<evidence type="ECO:0000259" key="16">
    <source>
        <dbReference type="Pfam" id="PF01077"/>
    </source>
</evidence>
<keyword evidence="15" id="KW-0004">4Fe-4S</keyword>
<dbReference type="PRINTS" id="PR00411">
    <property type="entry name" value="PNDRDTASEI"/>
</dbReference>
<dbReference type="InterPro" id="IPR016156">
    <property type="entry name" value="FAD/NAD-linked_Rdtase_dimer_sf"/>
</dbReference>
<dbReference type="Pfam" id="PF03460">
    <property type="entry name" value="NIR_SIR_ferr"/>
    <property type="match status" value="1"/>
</dbReference>
<feature type="domain" description="Nitrite/sulphite reductase 4Fe-4S" evidence="16">
    <location>
        <begin position="644"/>
        <end position="758"/>
    </location>
</feature>
<dbReference type="PIRSF" id="PIRSF037149">
    <property type="entry name" value="NirB"/>
    <property type="match status" value="1"/>
</dbReference>
<dbReference type="GO" id="GO:0051537">
    <property type="term" value="F:2 iron, 2 sulfur cluster binding"/>
    <property type="evidence" value="ECO:0007669"/>
    <property type="project" value="UniProtKB-KW"/>
</dbReference>
<dbReference type="InterPro" id="IPR005117">
    <property type="entry name" value="NiRdtase/SiRdtase_haem-b_fer"/>
</dbReference>
<evidence type="ECO:0000256" key="8">
    <source>
        <dbReference type="ARBA" id="ARBA00022827"/>
    </source>
</evidence>
<dbReference type="SUPFAM" id="SSF55124">
    <property type="entry name" value="Nitrite/Sulfite reductase N-terminal domain-like"/>
    <property type="match status" value="1"/>
</dbReference>
<dbReference type="InterPro" id="IPR007419">
    <property type="entry name" value="BFD-like_2Fe2S-bd_dom"/>
</dbReference>
<dbReference type="InterPro" id="IPR017121">
    <property type="entry name" value="Nitrite_Rdtase_lsu"/>
</dbReference>
<dbReference type="GO" id="GO:0051539">
    <property type="term" value="F:4 iron, 4 sulfur cluster binding"/>
    <property type="evidence" value="ECO:0007669"/>
    <property type="project" value="UniProtKB-KW"/>
</dbReference>
<evidence type="ECO:0000256" key="5">
    <source>
        <dbReference type="ARBA" id="ARBA00022630"/>
    </source>
</evidence>
<dbReference type="PANTHER" id="PTHR43809:SF1">
    <property type="entry name" value="NITRITE REDUCTASE (NADH) LARGE SUBUNIT"/>
    <property type="match status" value="1"/>
</dbReference>
<dbReference type="NCBIfam" id="TIGR02374">
    <property type="entry name" value="nitri_red_nirB"/>
    <property type="match status" value="1"/>
</dbReference>
<feature type="domain" description="BFD-like [2Fe-2S]-binding" evidence="18">
    <location>
        <begin position="479"/>
        <end position="528"/>
    </location>
</feature>
<evidence type="ECO:0000259" key="18">
    <source>
        <dbReference type="Pfam" id="PF04324"/>
    </source>
</evidence>
<sequence length="793" mass="88176">MAKEKLVVIGNGMAGVRCVEEIIQHDPDRFSISIFGSEKYLNYNRILLSSVLQGNSSIEQLTIRQSDWYARNHINVFKNETVLDIDTARKTINTNKNRIVPYDKLIIATGSTPFVPSLPGGSKEGILTFRTIEDCRRIMNESEKGKKAAVIGGGLLGLEAAQGLIQWGMDIHVVHSAERIMNKQLDDKAAKLLQNSLEAQGMNFLLNRETERFEGRERVEKLIFTDGLELVADLVIIAAGVTPNSKLAKSSGLKTNRGILVNDFMQTSNSAIYAVGECAEHRGRIYGLVKPLYEQGKILAAHICGKDVPPYQGSILSSKLKISGTNVFSAGNLFEKGFTQAMTLYDEDEKTYKKIVYKHNKIAGFLLVGDLNGHERLMDMMEKKQKFSDEEKLLLLNSSKEEYPISSMAKTGIICSCNSVTKKAIIEAVSANGLETAEEVKKCTKASGTCGGCKPLVEELLSYIKSDDFHEDIEPGTFCSCTNLSEEEVIEEIQLRGLVSINEVFAVLGWRNQNGCSFCVSALHYILRMAVPGYEGDGQSVFYEDTHNAVKEEDGTFTIIPQINGSEVSGGLLRKIGEAAEQYSIPEIALSHDGRILLKGIIQENLPAIWETLNTKLIPIPIDNAVRVLLLAGFKGCGCTQDKSTNMAVQLQEKTEYLLSPNRLEIGIAACAHGKNSMAGHDIEVKVHGQEWEIHICGTEGNQLRGEPLAIASTVEETEEMLCSLVQYFRESARYQETLKEWTDRMGIIHLREVVFDLELRSILLRRLEKDSSDRQRRLHVTKREPVFINESI</sequence>
<dbReference type="EC" id="1.7.1.4" evidence="21"/>
<keyword evidence="10 15" id="KW-0408">Iron</keyword>
<comment type="cofactor">
    <cofactor evidence="15">
        <name>[4Fe-4S] cluster</name>
        <dbReference type="ChEBI" id="CHEBI:49883"/>
    </cofactor>
    <text evidence="15">Binds 1 [4Fe-4S] cluster per subunit.</text>
</comment>
<dbReference type="AlphaFoldDB" id="A0A800MVF4"/>
<dbReference type="InterPro" id="IPR045854">
    <property type="entry name" value="NO2/SO3_Rdtase_4Fe4S_sf"/>
</dbReference>
<evidence type="ECO:0000256" key="2">
    <source>
        <dbReference type="ARBA" id="ARBA00005096"/>
    </source>
</evidence>
<dbReference type="GO" id="GO:0046872">
    <property type="term" value="F:metal ion binding"/>
    <property type="evidence" value="ECO:0007669"/>
    <property type="project" value="UniProtKB-KW"/>
</dbReference>
<comment type="cofactor">
    <cofactor evidence="15">
        <name>siroheme</name>
        <dbReference type="ChEBI" id="CHEBI:60052"/>
    </cofactor>
    <text evidence="15">Binds 1 siroheme per subunit.</text>
</comment>
<protein>
    <submittedName>
        <fullName evidence="21">Nitrite reductase [NAD(P)H] large subunit</fullName>
        <ecNumber evidence="21">1.7.1.4</ecNumber>
    </submittedName>
</protein>
<comment type="similarity">
    <text evidence="3">Belongs to the nitrite and sulfite reductase 4Fe-4S domain family.</text>
</comment>
<feature type="domain" description="NADH-rubredoxin oxidoreductase C-terminal" evidence="20">
    <location>
        <begin position="318"/>
        <end position="384"/>
    </location>
</feature>
<dbReference type="Pfam" id="PF07992">
    <property type="entry name" value="Pyr_redox_2"/>
    <property type="match status" value="1"/>
</dbReference>
<keyword evidence="4 15" id="KW-0349">Heme</keyword>
<evidence type="ECO:0000256" key="15">
    <source>
        <dbReference type="PIRSR" id="PIRSR037149-1"/>
    </source>
</evidence>
<dbReference type="Pfam" id="PF01077">
    <property type="entry name" value="NIR_SIR"/>
    <property type="match status" value="1"/>
</dbReference>
<dbReference type="InterPro" id="IPR012744">
    <property type="entry name" value="Nitri_red_NirB"/>
</dbReference>
<evidence type="ECO:0000259" key="17">
    <source>
        <dbReference type="Pfam" id="PF03460"/>
    </source>
</evidence>
<dbReference type="Gene3D" id="1.10.10.1100">
    <property type="entry name" value="BFD-like [2Fe-2S]-binding domain"/>
    <property type="match status" value="1"/>
</dbReference>
<feature type="domain" description="FAD/NAD(P)-binding" evidence="19">
    <location>
        <begin position="5"/>
        <end position="283"/>
    </location>
</feature>
<evidence type="ECO:0000256" key="4">
    <source>
        <dbReference type="ARBA" id="ARBA00022617"/>
    </source>
</evidence>
<gene>
    <name evidence="21" type="ORF">KIS1582_3052</name>
</gene>
<keyword evidence="7 15" id="KW-0479">Metal-binding</keyword>
<evidence type="ECO:0000259" key="20">
    <source>
        <dbReference type="Pfam" id="PF18267"/>
    </source>
</evidence>
<dbReference type="PRINTS" id="PR00368">
    <property type="entry name" value="FADPNR"/>
</dbReference>
<organism evidence="21 22">
    <name type="scientific">Cytobacillus firmus</name>
    <name type="common">Bacillus firmus</name>
    <dbReference type="NCBI Taxonomy" id="1399"/>
    <lineage>
        <taxon>Bacteria</taxon>
        <taxon>Bacillati</taxon>
        <taxon>Bacillota</taxon>
        <taxon>Bacilli</taxon>
        <taxon>Bacillales</taxon>
        <taxon>Bacillaceae</taxon>
        <taxon>Cytobacillus</taxon>
    </lineage>
</organism>
<dbReference type="CDD" id="cd19944">
    <property type="entry name" value="NirB_Fer2_BFD-like_2"/>
    <property type="match status" value="1"/>
</dbReference>
<dbReference type="GO" id="GO:0050660">
    <property type="term" value="F:flavin adenine dinucleotide binding"/>
    <property type="evidence" value="ECO:0007669"/>
    <property type="project" value="UniProtKB-UniRule"/>
</dbReference>
<dbReference type="InterPro" id="IPR041575">
    <property type="entry name" value="Rubredoxin_C"/>
</dbReference>
<name>A0A800MVF4_CYTFI</name>
<dbReference type="Pfam" id="PF18267">
    <property type="entry name" value="Rubredoxin_C"/>
    <property type="match status" value="1"/>
</dbReference>
<dbReference type="InterPro" id="IPR023753">
    <property type="entry name" value="FAD/NAD-binding_dom"/>
</dbReference>
<dbReference type="SUPFAM" id="SSF56014">
    <property type="entry name" value="Nitrite and sulphite reductase 4Fe-4S domain-like"/>
    <property type="match status" value="1"/>
</dbReference>
<evidence type="ECO:0000313" key="21">
    <source>
        <dbReference type="EMBL" id="KAF0823157.1"/>
    </source>
</evidence>
<evidence type="ECO:0000256" key="14">
    <source>
        <dbReference type="PIRNR" id="PIRNR037149"/>
    </source>
</evidence>
<dbReference type="SUPFAM" id="SSF51905">
    <property type="entry name" value="FAD/NAD(P)-binding domain"/>
    <property type="match status" value="2"/>
</dbReference>
<dbReference type="OrthoDB" id="9802028at2"/>
<evidence type="ECO:0000256" key="9">
    <source>
        <dbReference type="ARBA" id="ARBA00023002"/>
    </source>
</evidence>
<evidence type="ECO:0000256" key="3">
    <source>
        <dbReference type="ARBA" id="ARBA00010429"/>
    </source>
</evidence>
<keyword evidence="5 14" id="KW-0285">Flavoprotein</keyword>
<evidence type="ECO:0000259" key="19">
    <source>
        <dbReference type="Pfam" id="PF07992"/>
    </source>
</evidence>
<keyword evidence="9 21" id="KW-0560">Oxidoreductase</keyword>
<evidence type="ECO:0000313" key="22">
    <source>
        <dbReference type="Proteomes" id="UP000465778"/>
    </source>
</evidence>
<dbReference type="EMBL" id="VDEM01000037">
    <property type="protein sequence ID" value="KAF0823157.1"/>
    <property type="molecule type" value="Genomic_DNA"/>
</dbReference>
<proteinExistence type="inferred from homology"/>
<comment type="cofactor">
    <cofactor evidence="13">
        <name>[2Fe-2S] cluster</name>
        <dbReference type="ChEBI" id="CHEBI:190135"/>
    </cofactor>
</comment>
<dbReference type="InterPro" id="IPR052034">
    <property type="entry name" value="NasD-like"/>
</dbReference>
<dbReference type="CDD" id="cd19943">
    <property type="entry name" value="NirB_Fer2_BFD-like_1"/>
    <property type="match status" value="1"/>
</dbReference>
<evidence type="ECO:0000256" key="13">
    <source>
        <dbReference type="ARBA" id="ARBA00034078"/>
    </source>
</evidence>
<comment type="cofactor">
    <cofactor evidence="1 14">
        <name>FAD</name>
        <dbReference type="ChEBI" id="CHEBI:57692"/>
    </cofactor>
</comment>
<dbReference type="Gene3D" id="3.50.50.60">
    <property type="entry name" value="FAD/NAD(P)-binding domain"/>
    <property type="match status" value="2"/>
</dbReference>
<feature type="binding site" evidence="15">
    <location>
        <position position="637"/>
    </location>
    <ligand>
        <name>[4Fe-4S] cluster</name>
        <dbReference type="ChEBI" id="CHEBI:49883"/>
    </ligand>
</feature>
<dbReference type="GO" id="GO:0042128">
    <property type="term" value="P:nitrate assimilation"/>
    <property type="evidence" value="ECO:0007669"/>
    <property type="project" value="UniProtKB-UniRule"/>
</dbReference>
<dbReference type="Gene3D" id="3.30.413.10">
    <property type="entry name" value="Sulfite Reductase Hemoprotein, domain 1"/>
    <property type="match status" value="1"/>
</dbReference>
<keyword evidence="6" id="KW-0001">2Fe-2S</keyword>
<evidence type="ECO:0000256" key="10">
    <source>
        <dbReference type="ARBA" id="ARBA00023004"/>
    </source>
</evidence>
<dbReference type="InterPro" id="IPR041854">
    <property type="entry name" value="BFD-like_2Fe2S-bd_dom_sf"/>
</dbReference>
<keyword evidence="8 14" id="KW-0274">FAD</keyword>
<dbReference type="GO" id="GO:0008942">
    <property type="term" value="F:nitrite reductase [NAD(P)H] activity"/>
    <property type="evidence" value="ECO:0007669"/>
    <property type="project" value="UniProtKB-EC"/>
</dbReference>
<evidence type="ECO:0000256" key="1">
    <source>
        <dbReference type="ARBA" id="ARBA00001974"/>
    </source>
</evidence>
<comment type="pathway">
    <text evidence="2">Nitrogen metabolism; nitrate reduction (assimilation).</text>
</comment>
<feature type="domain" description="BFD-like [2Fe-2S]-binding" evidence="18">
    <location>
        <begin position="413"/>
        <end position="461"/>
    </location>
</feature>
<evidence type="ECO:0000256" key="7">
    <source>
        <dbReference type="ARBA" id="ARBA00022723"/>
    </source>
</evidence>
<evidence type="ECO:0000256" key="11">
    <source>
        <dbReference type="ARBA" id="ARBA00023014"/>
    </source>
</evidence>
<feature type="binding site" evidence="15">
    <location>
        <position position="671"/>
    </location>
    <ligand>
        <name>[4Fe-4S] cluster</name>
        <dbReference type="ChEBI" id="CHEBI:49883"/>
    </ligand>
</feature>
<evidence type="ECO:0000256" key="6">
    <source>
        <dbReference type="ARBA" id="ARBA00022714"/>
    </source>
</evidence>